<dbReference type="Proteomes" id="UP001054902">
    <property type="component" value="Unassembled WGS sequence"/>
</dbReference>
<accession>A0AAD3D9A9</accession>
<dbReference type="EMBL" id="BLLK01000062">
    <property type="protein sequence ID" value="GFH58409.1"/>
    <property type="molecule type" value="Genomic_DNA"/>
</dbReference>
<organism evidence="1 2">
    <name type="scientific">Chaetoceros tenuissimus</name>
    <dbReference type="NCBI Taxonomy" id="426638"/>
    <lineage>
        <taxon>Eukaryota</taxon>
        <taxon>Sar</taxon>
        <taxon>Stramenopiles</taxon>
        <taxon>Ochrophyta</taxon>
        <taxon>Bacillariophyta</taxon>
        <taxon>Coscinodiscophyceae</taxon>
        <taxon>Chaetocerotophycidae</taxon>
        <taxon>Chaetocerotales</taxon>
        <taxon>Chaetocerotaceae</taxon>
        <taxon>Chaetoceros</taxon>
    </lineage>
</organism>
<keyword evidence="2" id="KW-1185">Reference proteome</keyword>
<reference evidence="1 2" key="1">
    <citation type="journal article" date="2021" name="Sci. Rep.">
        <title>The genome of the diatom Chaetoceros tenuissimus carries an ancient integrated fragment of an extant virus.</title>
        <authorList>
            <person name="Hongo Y."/>
            <person name="Kimura K."/>
            <person name="Takaki Y."/>
            <person name="Yoshida Y."/>
            <person name="Baba S."/>
            <person name="Kobayashi G."/>
            <person name="Nagasaki K."/>
            <person name="Hano T."/>
            <person name="Tomaru Y."/>
        </authorList>
    </citation>
    <scope>NUCLEOTIDE SEQUENCE [LARGE SCALE GENOMIC DNA]</scope>
    <source>
        <strain evidence="1 2">NIES-3715</strain>
    </source>
</reference>
<name>A0AAD3D9A9_9STRA</name>
<evidence type="ECO:0000313" key="1">
    <source>
        <dbReference type="EMBL" id="GFH58409.1"/>
    </source>
</evidence>
<evidence type="ECO:0000313" key="2">
    <source>
        <dbReference type="Proteomes" id="UP001054902"/>
    </source>
</evidence>
<proteinExistence type="predicted"/>
<protein>
    <submittedName>
        <fullName evidence="1">Uncharacterized protein</fullName>
    </submittedName>
</protein>
<dbReference type="AlphaFoldDB" id="A0AAD3D9A9"/>
<sequence length="160" mass="18350">MHFSTLKRTQPCLDFISMNSSSSEHDCSCGITPSASSEGRKRCAGECGWDHYKSEDDDSEYLELREYQTWRNKKRERGPEIHIKLRPATRLKIAIFNGDVPVIAEEHLGSEDCSGKAQRGNDSIPSTIFCRSRKRRNKTEQSLQPRSPVSEITHHLDKIW</sequence>
<comment type="caution">
    <text evidence="1">The sequence shown here is derived from an EMBL/GenBank/DDBJ whole genome shotgun (WGS) entry which is preliminary data.</text>
</comment>
<gene>
    <name evidence="1" type="ORF">CTEN210_14885</name>
</gene>